<proteinExistence type="predicted"/>
<dbReference type="GO" id="GO:0000976">
    <property type="term" value="F:transcription cis-regulatory region binding"/>
    <property type="evidence" value="ECO:0007669"/>
    <property type="project" value="TreeGrafter"/>
</dbReference>
<dbReference type="SUPFAM" id="SSF46689">
    <property type="entry name" value="Homeodomain-like"/>
    <property type="match status" value="1"/>
</dbReference>
<keyword evidence="8" id="KW-1185">Reference proteome</keyword>
<dbReference type="PANTHER" id="PTHR30055">
    <property type="entry name" value="HTH-TYPE TRANSCRIPTIONAL REGULATOR RUTR"/>
    <property type="match status" value="1"/>
</dbReference>
<sequence>MSEADAEGEDLDTEDLIMQATYRALCEHGYPATSISKIADEFEKSKALLYHHYDDKEDLLAHFLTYLLDQFETELEQNLPTDHRQRLTSVVDQALPEVGEADEFQFRRALLEMRSQAPYHEAYHDRFVHSDELILQELRDTIEAGIEAGEFQDVDPAETSQFLYTLVYGALERDVPLGDEAVTELTREQIHTYISEHVYK</sequence>
<dbReference type="Pfam" id="PF13977">
    <property type="entry name" value="TetR_C_6"/>
    <property type="match status" value="1"/>
</dbReference>
<evidence type="ECO:0000256" key="1">
    <source>
        <dbReference type="ARBA" id="ARBA00022491"/>
    </source>
</evidence>
<dbReference type="AlphaFoldDB" id="A0A1I0MFA7"/>
<keyword evidence="2" id="KW-0805">Transcription regulation</keyword>
<dbReference type="PRINTS" id="PR00455">
    <property type="entry name" value="HTHTETR"/>
</dbReference>
<gene>
    <name evidence="7" type="ORF">SAMN04487945_0003</name>
</gene>
<dbReference type="SUPFAM" id="SSF48498">
    <property type="entry name" value="Tetracyclin repressor-like, C-terminal domain"/>
    <property type="match status" value="1"/>
</dbReference>
<reference evidence="7 8" key="1">
    <citation type="submission" date="2016-10" db="EMBL/GenBank/DDBJ databases">
        <authorList>
            <person name="de Groot N.N."/>
        </authorList>
    </citation>
    <scope>NUCLEOTIDE SEQUENCE [LARGE SCALE GENOMIC DNA]</scope>
    <source>
        <strain evidence="7 8">CGMCC 1.5337</strain>
    </source>
</reference>
<evidence type="ECO:0000259" key="6">
    <source>
        <dbReference type="PROSITE" id="PS50977"/>
    </source>
</evidence>
<dbReference type="GO" id="GO:0003700">
    <property type="term" value="F:DNA-binding transcription factor activity"/>
    <property type="evidence" value="ECO:0007669"/>
    <property type="project" value="TreeGrafter"/>
</dbReference>
<dbReference type="InterPro" id="IPR036271">
    <property type="entry name" value="Tet_transcr_reg_TetR-rel_C_sf"/>
</dbReference>
<keyword evidence="4" id="KW-0804">Transcription</keyword>
<keyword evidence="1" id="KW-0678">Repressor</keyword>
<dbReference type="Pfam" id="PF00440">
    <property type="entry name" value="TetR_N"/>
    <property type="match status" value="1"/>
</dbReference>
<organism evidence="7 8">
    <name type="scientific">Halobacterium jilantaiense</name>
    <dbReference type="NCBI Taxonomy" id="355548"/>
    <lineage>
        <taxon>Archaea</taxon>
        <taxon>Methanobacteriati</taxon>
        <taxon>Methanobacteriota</taxon>
        <taxon>Stenosarchaea group</taxon>
        <taxon>Halobacteria</taxon>
        <taxon>Halobacteriales</taxon>
        <taxon>Halobacteriaceae</taxon>
        <taxon>Halobacterium</taxon>
    </lineage>
</organism>
<evidence type="ECO:0000256" key="4">
    <source>
        <dbReference type="ARBA" id="ARBA00023163"/>
    </source>
</evidence>
<dbReference type="InterPro" id="IPR050109">
    <property type="entry name" value="HTH-type_TetR-like_transc_reg"/>
</dbReference>
<dbReference type="PROSITE" id="PS50977">
    <property type="entry name" value="HTH_TETR_2"/>
    <property type="match status" value="1"/>
</dbReference>
<dbReference type="OrthoDB" id="135877at2157"/>
<dbReference type="EMBL" id="FOJA01000001">
    <property type="protein sequence ID" value="SEV86808.1"/>
    <property type="molecule type" value="Genomic_DNA"/>
</dbReference>
<protein>
    <submittedName>
        <fullName evidence="7">Transcriptional regulator, TetR family</fullName>
    </submittedName>
</protein>
<name>A0A1I0MFA7_9EURY</name>
<keyword evidence="3 5" id="KW-0238">DNA-binding</keyword>
<dbReference type="InterPro" id="IPR009057">
    <property type="entry name" value="Homeodomain-like_sf"/>
</dbReference>
<dbReference type="InterPro" id="IPR001647">
    <property type="entry name" value="HTH_TetR"/>
</dbReference>
<evidence type="ECO:0000256" key="3">
    <source>
        <dbReference type="ARBA" id="ARBA00023125"/>
    </source>
</evidence>
<evidence type="ECO:0000313" key="7">
    <source>
        <dbReference type="EMBL" id="SEV86808.1"/>
    </source>
</evidence>
<dbReference type="PANTHER" id="PTHR30055:SF234">
    <property type="entry name" value="HTH-TYPE TRANSCRIPTIONAL REGULATOR BETI"/>
    <property type="match status" value="1"/>
</dbReference>
<feature type="domain" description="HTH tetR-type" evidence="6">
    <location>
        <begin position="11"/>
        <end position="71"/>
    </location>
</feature>
<evidence type="ECO:0000256" key="2">
    <source>
        <dbReference type="ARBA" id="ARBA00023015"/>
    </source>
</evidence>
<evidence type="ECO:0000256" key="5">
    <source>
        <dbReference type="PROSITE-ProRule" id="PRU00335"/>
    </source>
</evidence>
<feature type="DNA-binding region" description="H-T-H motif" evidence="5">
    <location>
        <begin position="34"/>
        <end position="53"/>
    </location>
</feature>
<dbReference type="STRING" id="355548.SAMN04487945_0003"/>
<dbReference type="InterPro" id="IPR039538">
    <property type="entry name" value="BetI_C"/>
</dbReference>
<evidence type="ECO:0000313" key="8">
    <source>
        <dbReference type="Proteomes" id="UP000198518"/>
    </source>
</evidence>
<dbReference type="Gene3D" id="1.10.357.10">
    <property type="entry name" value="Tetracycline Repressor, domain 2"/>
    <property type="match status" value="1"/>
</dbReference>
<accession>A0A1I0MFA7</accession>
<dbReference type="RefSeq" id="WP_089667105.1">
    <property type="nucleotide sequence ID" value="NZ_FOJA01000001.1"/>
</dbReference>
<dbReference type="Proteomes" id="UP000198518">
    <property type="component" value="Unassembled WGS sequence"/>
</dbReference>